<dbReference type="PANTHER" id="PTHR46279">
    <property type="entry name" value="RING/U-BOX SUPERFAMILY PROTEIN"/>
    <property type="match status" value="1"/>
</dbReference>
<keyword evidence="7" id="KW-0479">Metal-binding</keyword>
<feature type="chain" id="PRO_5042121667" description="RING-type E3 ubiquitin transferase" evidence="15">
    <location>
        <begin position="27"/>
        <end position="109"/>
    </location>
</feature>
<comment type="subcellular location">
    <subcellularLocation>
        <location evidence="2">Membrane</location>
        <topology evidence="2">Single-pass membrane protein</topology>
    </subcellularLocation>
</comment>
<dbReference type="PANTHER" id="PTHR46279:SF10">
    <property type="entry name" value="RING-TYPE E3 UBIQUITIN TRANSFERASE"/>
    <property type="match status" value="1"/>
</dbReference>
<evidence type="ECO:0000256" key="3">
    <source>
        <dbReference type="ARBA" id="ARBA00004906"/>
    </source>
</evidence>
<protein>
    <recommendedName>
        <fullName evidence="4">RING-type E3 ubiquitin transferase</fullName>
        <ecNumber evidence="4">2.3.2.27</ecNumber>
    </recommendedName>
</protein>
<comment type="catalytic activity">
    <reaction evidence="1">
        <text>S-ubiquitinyl-[E2 ubiquitin-conjugating enzyme]-L-cysteine + [acceptor protein]-L-lysine = [E2 ubiquitin-conjugating enzyme]-L-cysteine + N(6)-ubiquitinyl-[acceptor protein]-L-lysine.</text>
        <dbReference type="EC" id="2.3.2.27"/>
    </reaction>
</comment>
<dbReference type="InterPro" id="IPR025287">
    <property type="entry name" value="WAK_GUB"/>
</dbReference>
<accession>A0AAD6NZW0</accession>
<keyword evidence="18" id="KW-1185">Reference proteome</keyword>
<evidence type="ECO:0000259" key="16">
    <source>
        <dbReference type="Pfam" id="PF13947"/>
    </source>
</evidence>
<keyword evidence="8 15" id="KW-0732">Signal</keyword>
<evidence type="ECO:0000256" key="13">
    <source>
        <dbReference type="ARBA" id="ARBA00023136"/>
    </source>
</evidence>
<evidence type="ECO:0000256" key="7">
    <source>
        <dbReference type="ARBA" id="ARBA00022723"/>
    </source>
</evidence>
<evidence type="ECO:0000256" key="10">
    <source>
        <dbReference type="ARBA" id="ARBA00022786"/>
    </source>
</evidence>
<dbReference type="PROSITE" id="PS51257">
    <property type="entry name" value="PROKAR_LIPOPROTEIN"/>
    <property type="match status" value="1"/>
</dbReference>
<evidence type="ECO:0000256" key="4">
    <source>
        <dbReference type="ARBA" id="ARBA00012483"/>
    </source>
</evidence>
<keyword evidence="9" id="KW-0863">Zinc-finger</keyword>
<dbReference type="Proteomes" id="UP001162972">
    <property type="component" value="Chromosome 15Z"/>
</dbReference>
<evidence type="ECO:0000256" key="8">
    <source>
        <dbReference type="ARBA" id="ARBA00022729"/>
    </source>
</evidence>
<keyword evidence="6" id="KW-0812">Transmembrane</keyword>
<comment type="similarity">
    <text evidence="14">Belongs to the RING-type zinc finger family. ATL subfamily.</text>
</comment>
<evidence type="ECO:0000256" key="11">
    <source>
        <dbReference type="ARBA" id="ARBA00022833"/>
    </source>
</evidence>
<dbReference type="GO" id="GO:0008270">
    <property type="term" value="F:zinc ion binding"/>
    <property type="evidence" value="ECO:0007669"/>
    <property type="project" value="UniProtKB-KW"/>
</dbReference>
<evidence type="ECO:0000256" key="14">
    <source>
        <dbReference type="ARBA" id="ARBA00024209"/>
    </source>
</evidence>
<dbReference type="GO" id="GO:0030247">
    <property type="term" value="F:polysaccharide binding"/>
    <property type="evidence" value="ECO:0007669"/>
    <property type="project" value="InterPro"/>
</dbReference>
<gene>
    <name evidence="17" type="ORF">OIU84_007735</name>
</gene>
<evidence type="ECO:0000256" key="5">
    <source>
        <dbReference type="ARBA" id="ARBA00022679"/>
    </source>
</evidence>
<evidence type="ECO:0000313" key="17">
    <source>
        <dbReference type="EMBL" id="KAJ6411041.1"/>
    </source>
</evidence>
<keyword evidence="5" id="KW-0808">Transferase</keyword>
<sequence>MVYSFKVISSTSLFLIMISCLNIAASQNLCSNTVCSLNEPVIRFPFRIQNRQSKSCGYPGFEISCGSSNETILELPFSGKFVVQAIDYDRQEIRINDQEKLPCRSNPFA</sequence>
<evidence type="ECO:0000256" key="9">
    <source>
        <dbReference type="ARBA" id="ARBA00022771"/>
    </source>
</evidence>
<evidence type="ECO:0000313" key="18">
    <source>
        <dbReference type="Proteomes" id="UP001162972"/>
    </source>
</evidence>
<proteinExistence type="inferred from homology"/>
<dbReference type="GO" id="GO:0061630">
    <property type="term" value="F:ubiquitin protein ligase activity"/>
    <property type="evidence" value="ECO:0007669"/>
    <property type="project" value="UniProtKB-EC"/>
</dbReference>
<dbReference type="GO" id="GO:0016020">
    <property type="term" value="C:membrane"/>
    <property type="evidence" value="ECO:0007669"/>
    <property type="project" value="UniProtKB-SubCell"/>
</dbReference>
<comment type="pathway">
    <text evidence="3">Protein modification; protein ubiquitination.</text>
</comment>
<dbReference type="AlphaFoldDB" id="A0AAD6NZW0"/>
<keyword evidence="12" id="KW-1133">Transmembrane helix</keyword>
<dbReference type="Pfam" id="PF13947">
    <property type="entry name" value="GUB_WAK_bind"/>
    <property type="match status" value="1"/>
</dbReference>
<comment type="caution">
    <text evidence="17">The sequence shown here is derived from an EMBL/GenBank/DDBJ whole genome shotgun (WGS) entry which is preliminary data.</text>
</comment>
<evidence type="ECO:0000256" key="12">
    <source>
        <dbReference type="ARBA" id="ARBA00022989"/>
    </source>
</evidence>
<feature type="signal peptide" evidence="15">
    <location>
        <begin position="1"/>
        <end position="26"/>
    </location>
</feature>
<name>A0AAD6NZW0_9ROSI</name>
<evidence type="ECO:0000256" key="1">
    <source>
        <dbReference type="ARBA" id="ARBA00000900"/>
    </source>
</evidence>
<feature type="domain" description="Wall-associated receptor kinase galacturonan-binding" evidence="16">
    <location>
        <begin position="30"/>
        <end position="97"/>
    </location>
</feature>
<dbReference type="EC" id="2.3.2.27" evidence="4"/>
<evidence type="ECO:0000256" key="2">
    <source>
        <dbReference type="ARBA" id="ARBA00004167"/>
    </source>
</evidence>
<evidence type="ECO:0000256" key="15">
    <source>
        <dbReference type="SAM" id="SignalP"/>
    </source>
</evidence>
<dbReference type="EMBL" id="JAPFFJ010000014">
    <property type="protein sequence ID" value="KAJ6411041.1"/>
    <property type="molecule type" value="Genomic_DNA"/>
</dbReference>
<keyword evidence="11" id="KW-0862">Zinc</keyword>
<dbReference type="InterPro" id="IPR046948">
    <property type="entry name" value="ATL20-22-like"/>
</dbReference>
<keyword evidence="13" id="KW-0472">Membrane</keyword>
<keyword evidence="10" id="KW-0833">Ubl conjugation pathway</keyword>
<reference evidence="17 18" key="1">
    <citation type="journal article" date="2023" name="Int. J. Mol. Sci.">
        <title>De Novo Assembly and Annotation of 11 Diverse Shrub Willow (Salix) Genomes Reveals Novel Gene Organization in Sex-Linked Regions.</title>
        <authorList>
            <person name="Hyden B."/>
            <person name="Feng K."/>
            <person name="Yates T.B."/>
            <person name="Jawdy S."/>
            <person name="Cereghino C."/>
            <person name="Smart L.B."/>
            <person name="Muchero W."/>
        </authorList>
    </citation>
    <scope>NUCLEOTIDE SEQUENCE [LARGE SCALE GENOMIC DNA]</scope>
    <source>
        <tissue evidence="17">Shoot tip</tissue>
    </source>
</reference>
<evidence type="ECO:0000256" key="6">
    <source>
        <dbReference type="ARBA" id="ARBA00022692"/>
    </source>
</evidence>
<organism evidence="17 18">
    <name type="scientific">Salix udensis</name>
    <dbReference type="NCBI Taxonomy" id="889485"/>
    <lineage>
        <taxon>Eukaryota</taxon>
        <taxon>Viridiplantae</taxon>
        <taxon>Streptophyta</taxon>
        <taxon>Embryophyta</taxon>
        <taxon>Tracheophyta</taxon>
        <taxon>Spermatophyta</taxon>
        <taxon>Magnoliopsida</taxon>
        <taxon>eudicotyledons</taxon>
        <taxon>Gunneridae</taxon>
        <taxon>Pentapetalae</taxon>
        <taxon>rosids</taxon>
        <taxon>fabids</taxon>
        <taxon>Malpighiales</taxon>
        <taxon>Salicaceae</taxon>
        <taxon>Saliceae</taxon>
        <taxon>Salix</taxon>
    </lineage>
</organism>